<reference evidence="2 3" key="1">
    <citation type="submission" date="2016-10" db="EMBL/GenBank/DDBJ databases">
        <authorList>
            <person name="de Groot N.N."/>
        </authorList>
    </citation>
    <scope>NUCLEOTIDE SEQUENCE [LARGE SCALE GENOMIC DNA]</scope>
    <source>
        <strain evidence="2 3">DSM 797</strain>
    </source>
</reference>
<accession>A0A1G9PHE0</accession>
<dbReference type="AlphaFoldDB" id="A0A1G9PHE0"/>
<keyword evidence="1" id="KW-1133">Transmembrane helix</keyword>
<feature type="transmembrane region" description="Helical" evidence="1">
    <location>
        <begin position="20"/>
        <end position="38"/>
    </location>
</feature>
<keyword evidence="1" id="KW-0812">Transmembrane</keyword>
<name>A0A1G9PHE0_9FIRM</name>
<dbReference type="EMBL" id="FNGW01000004">
    <property type="protein sequence ID" value="SDL98208.1"/>
    <property type="molecule type" value="Genomic_DNA"/>
</dbReference>
<sequence>MQVKSEVLNEKNTSKKVMTWALDICSIVLAMLISSQLLKIDNSHIFRMKSLNTLILYIVFNTSLLGIFNCYKIYFKFDKAGIIGNIFTACFVAMLPIYLIDKTFNLPKSPLFYIFNVLIISVLAVGTRYVYLLFADKYIKVDKRDSNK</sequence>
<dbReference type="Proteomes" id="UP000199068">
    <property type="component" value="Unassembled WGS sequence"/>
</dbReference>
<gene>
    <name evidence="2" type="ORF">SAMN04515677_104366</name>
</gene>
<feature type="transmembrane region" description="Helical" evidence="1">
    <location>
        <begin position="50"/>
        <end position="68"/>
    </location>
</feature>
<dbReference type="RefSeq" id="WP_092725780.1">
    <property type="nucleotide sequence ID" value="NZ_FNGW01000004.1"/>
</dbReference>
<protein>
    <submittedName>
        <fullName evidence="2">Uncharacterized protein</fullName>
    </submittedName>
</protein>
<feature type="transmembrane region" description="Helical" evidence="1">
    <location>
        <begin position="112"/>
        <end position="134"/>
    </location>
</feature>
<evidence type="ECO:0000313" key="3">
    <source>
        <dbReference type="Proteomes" id="UP000199068"/>
    </source>
</evidence>
<evidence type="ECO:0000313" key="2">
    <source>
        <dbReference type="EMBL" id="SDL98208.1"/>
    </source>
</evidence>
<proteinExistence type="predicted"/>
<keyword evidence="3" id="KW-1185">Reference proteome</keyword>
<organism evidence="2 3">
    <name type="scientific">Romboutsia lituseburensis DSM 797</name>
    <dbReference type="NCBI Taxonomy" id="1121325"/>
    <lineage>
        <taxon>Bacteria</taxon>
        <taxon>Bacillati</taxon>
        <taxon>Bacillota</taxon>
        <taxon>Clostridia</taxon>
        <taxon>Peptostreptococcales</taxon>
        <taxon>Peptostreptococcaceae</taxon>
        <taxon>Romboutsia</taxon>
    </lineage>
</organism>
<evidence type="ECO:0000256" key="1">
    <source>
        <dbReference type="SAM" id="Phobius"/>
    </source>
</evidence>
<dbReference type="STRING" id="1121325.SAMN04515677_104366"/>
<keyword evidence="1" id="KW-0472">Membrane</keyword>
<feature type="transmembrane region" description="Helical" evidence="1">
    <location>
        <begin position="80"/>
        <end position="100"/>
    </location>
</feature>